<proteinExistence type="predicted"/>
<dbReference type="AlphaFoldDB" id="A0A810QAE5"/>
<evidence type="ECO:0000313" key="4">
    <source>
        <dbReference type="EMBL" id="BCK83565.1"/>
    </source>
</evidence>
<dbReference type="GO" id="GO:0030313">
    <property type="term" value="C:cell envelope"/>
    <property type="evidence" value="ECO:0007669"/>
    <property type="project" value="UniProtKB-SubCell"/>
</dbReference>
<evidence type="ECO:0000256" key="2">
    <source>
        <dbReference type="SAM" id="MobiDB-lite"/>
    </source>
</evidence>
<dbReference type="EMBL" id="AP023420">
    <property type="protein sequence ID" value="BCK83565.1"/>
    <property type="molecule type" value="Genomic_DNA"/>
</dbReference>
<comment type="subcellular location">
    <subcellularLocation>
        <location evidence="1">Cell envelope</location>
    </subcellularLocation>
</comment>
<dbReference type="KEGG" id="pfaa:MM59RIKEN_08840"/>
<dbReference type="Gene3D" id="2.60.40.4270">
    <property type="entry name" value="Listeria-Bacteroides repeat domain"/>
    <property type="match status" value="1"/>
</dbReference>
<protein>
    <submittedName>
        <fullName evidence="4">Uncharacterized protein</fullName>
    </submittedName>
</protein>
<dbReference type="NCBIfam" id="TIGR02543">
    <property type="entry name" value="List_Bact_rpt"/>
    <property type="match status" value="1"/>
</dbReference>
<accession>A0A810QAE5</accession>
<dbReference type="Pfam" id="PF09479">
    <property type="entry name" value="Flg_new"/>
    <property type="match status" value="1"/>
</dbReference>
<organism evidence="4 5">
    <name type="scientific">Pusillibacter faecalis</name>
    <dbReference type="NCBI Taxonomy" id="2714358"/>
    <lineage>
        <taxon>Bacteria</taxon>
        <taxon>Bacillati</taxon>
        <taxon>Bacillota</taxon>
        <taxon>Clostridia</taxon>
        <taxon>Eubacteriales</taxon>
        <taxon>Oscillospiraceae</taxon>
        <taxon>Pusillibacter</taxon>
    </lineage>
</organism>
<dbReference type="InterPro" id="IPR013378">
    <property type="entry name" value="InlB-like_B-rpt"/>
</dbReference>
<sequence length="1014" mass="109989">MKKTRVCSFLLAILMALSLLPVPSLAANNDSNTTVKIVSFADGEETGLRDSELLVAKVEGYSGDATKLTYKWYNEAYSSQGGGTQYLYMFNAQNMVTATERRCTSGQTMSGVGFMYASLSSYQNNYRTQNSSIKVEVYNGNQLLGQATYDGFINGDLGLDLKADAIGLFMGESVMARDLFGQMGVTHITCANSSVTSATLGGEADTYISATQRRVQSGGKYVTDYEITGVSAGKATITLNVSKTSNCAFHAGQTTDAEVAVYVFEKPTWTSTASEITLGNTKQGYTYTIGGQSYEASHDNAEITFTGLESNTSYQIIVSAPYGEGKTAYAYVPATTKPLTRVSVTTLLDWEPTTLTDINKLDGSGLPKSLTLKPVDGGAAVPLTYNPDGHEDMYVGYAYQGTYNLCDERGNILSTSPIVIANDVSGGVNHNFLSFFSVTTKVGDEEVGKIPYLAGSMVLAPAAPDNDLLPEDTAFSEWKITTGKQEDVDAGKTYQPGDHVIANIQQPIVLEARTVNALKIKVDVRINYQAPDNLQVGSEAGHDINYAQNNDATVILWRSWNDNGTTRYEEVARKYCSSGEIVMDAENSDEPDYTEYTDLAFIGLPAENPQGQEYTYSVTLGAKPNYSATVESMQTLPEDIDCGFDATLDFAPICFDLAFGVKVPEELQGTLDAVDLKITYWDGAKGEVIIQHKTAGVTLTVPRGLYPDSDGYITLNSTYPVWKFDTSNNNSPYWYGLEIQGYRLKDEDGVTYSIVAGNDTPVSIVDAESTIKVSSTGITQYDEDATDGTQQSAKLIATLQGKPTTIKFDLNGGGRNNASMEDQTAYFMPDQKNLIPGSDQIKEGYVFQGWYTDTSCTQEAPAEGTMLYDKDNNDQLTLYAKWAKPVSFNGTVTATHLYNGAQADPSDWLKTATVLLQRRVYLADQPDRDSEDGWETCVTTPVELTTEGSATVGDVSVATNRGNYKFENMPSASPLSPYEYRVRVVAQNYDSDPKYTSDGGIDEGVVAPVTGGSN</sequence>
<name>A0A810QAE5_9FIRM</name>
<gene>
    <name evidence="4" type="ORF">MM59RIKEN_08840</name>
</gene>
<dbReference type="Proteomes" id="UP000679848">
    <property type="component" value="Chromosome"/>
</dbReference>
<dbReference type="InterPro" id="IPR042229">
    <property type="entry name" value="Listeria/Bacterioides_rpt_sf"/>
</dbReference>
<evidence type="ECO:0000256" key="1">
    <source>
        <dbReference type="ARBA" id="ARBA00004196"/>
    </source>
</evidence>
<feature type="region of interest" description="Disordered" evidence="2">
    <location>
        <begin position="993"/>
        <end position="1014"/>
    </location>
</feature>
<feature type="signal peptide" evidence="3">
    <location>
        <begin position="1"/>
        <end position="26"/>
    </location>
</feature>
<keyword evidence="3" id="KW-0732">Signal</keyword>
<reference evidence="4" key="1">
    <citation type="submission" date="2020-09" db="EMBL/GenBank/DDBJ databases">
        <title>New species isolated from human feces.</title>
        <authorList>
            <person name="Kitahara M."/>
            <person name="Shigeno Y."/>
            <person name="Shime M."/>
            <person name="Matsumoto Y."/>
            <person name="Nakamura S."/>
            <person name="Motooka D."/>
            <person name="Fukuoka S."/>
            <person name="Nishikawa H."/>
            <person name="Benno Y."/>
        </authorList>
    </citation>
    <scope>NUCLEOTIDE SEQUENCE</scope>
    <source>
        <strain evidence="4">MM59</strain>
    </source>
</reference>
<keyword evidence="5" id="KW-1185">Reference proteome</keyword>
<feature type="chain" id="PRO_5032301494" evidence="3">
    <location>
        <begin position="27"/>
        <end position="1014"/>
    </location>
</feature>
<dbReference type="RefSeq" id="WP_213542770.1">
    <property type="nucleotide sequence ID" value="NZ_AP023420.1"/>
</dbReference>
<evidence type="ECO:0000313" key="5">
    <source>
        <dbReference type="Proteomes" id="UP000679848"/>
    </source>
</evidence>
<evidence type="ECO:0000256" key="3">
    <source>
        <dbReference type="SAM" id="SignalP"/>
    </source>
</evidence>